<dbReference type="EMBL" id="JFYZ01000099">
    <property type="protein sequence ID" value="EZP66361.1"/>
    <property type="molecule type" value="Genomic_DNA"/>
</dbReference>
<comment type="caution">
    <text evidence="3">The sequence shown here is derived from an EMBL/GenBank/DDBJ whole genome shotgun (WGS) entry which is preliminary data.</text>
</comment>
<feature type="region of interest" description="Disordered" evidence="1">
    <location>
        <begin position="125"/>
        <end position="171"/>
    </location>
</feature>
<dbReference type="AlphaFoldDB" id="A0A031IZE6"/>
<evidence type="ECO:0000256" key="2">
    <source>
        <dbReference type="SAM" id="Phobius"/>
    </source>
</evidence>
<dbReference type="eggNOG" id="ENOG502ZZHC">
    <property type="taxonomic scope" value="Bacteria"/>
</dbReference>
<evidence type="ECO:0000313" key="4">
    <source>
        <dbReference type="Proteomes" id="UP000024329"/>
    </source>
</evidence>
<feature type="transmembrane region" description="Helical" evidence="2">
    <location>
        <begin position="67"/>
        <end position="85"/>
    </location>
</feature>
<proteinExistence type="predicted"/>
<keyword evidence="2" id="KW-1133">Transmembrane helix</keyword>
<dbReference type="Proteomes" id="UP000024329">
    <property type="component" value="Unassembled WGS sequence"/>
</dbReference>
<reference evidence="3 4" key="1">
    <citation type="submission" date="2014-03" db="EMBL/GenBank/DDBJ databases">
        <title>Whole genome sequence of Novosphingobium resinovorum KF1.</title>
        <authorList>
            <person name="Gan H.M."/>
            <person name="Gan H.Y."/>
            <person name="Chew T.H."/>
            <person name="Savka M.A."/>
        </authorList>
    </citation>
    <scope>NUCLEOTIDE SEQUENCE [LARGE SCALE GENOMIC DNA]</scope>
    <source>
        <strain evidence="3 4">KF1</strain>
    </source>
</reference>
<keyword evidence="2" id="KW-0472">Membrane</keyword>
<organism evidence="3 4">
    <name type="scientific">Novosphingobium resinovorum</name>
    <dbReference type="NCBI Taxonomy" id="158500"/>
    <lineage>
        <taxon>Bacteria</taxon>
        <taxon>Pseudomonadati</taxon>
        <taxon>Pseudomonadota</taxon>
        <taxon>Alphaproteobacteria</taxon>
        <taxon>Sphingomonadales</taxon>
        <taxon>Sphingomonadaceae</taxon>
        <taxon>Novosphingobium</taxon>
    </lineage>
</organism>
<name>A0A031IZE6_9SPHN</name>
<evidence type="ECO:0000256" key="1">
    <source>
        <dbReference type="SAM" id="MobiDB-lite"/>
    </source>
</evidence>
<dbReference type="PATRIC" id="fig|158500.4.peg.5830"/>
<gene>
    <name evidence="3" type="ORF">BV97_05756</name>
</gene>
<protein>
    <submittedName>
        <fullName evidence="3">Uncharacterized protein</fullName>
    </submittedName>
</protein>
<feature type="compositionally biased region" description="Basic residues" evidence="1">
    <location>
        <begin position="139"/>
        <end position="153"/>
    </location>
</feature>
<dbReference type="RefSeq" id="WP_051587262.1">
    <property type="nucleotide sequence ID" value="NZ_JFYZ01000099.1"/>
</dbReference>
<evidence type="ECO:0000313" key="3">
    <source>
        <dbReference type="EMBL" id="EZP66361.1"/>
    </source>
</evidence>
<keyword evidence="2" id="KW-0812">Transmembrane</keyword>
<accession>A0A031IZE6</accession>
<sequence>MKLLSQSEALNMTPESMTERIIVSAEAARETDKASIKQAQGLLREAHADQMRAIGAIRTKDRQRRHMVFTGIGTGLAVSLLWLFYPGLAASLAPAGWHWPKRLATRTMGDPSPWEAGIRLMRTGNPEGWKAGRLEGHRERRRHGAREPRRHRSVREGGRKGQWAGAMPGQD</sequence>